<feature type="compositionally biased region" description="Basic and acidic residues" evidence="1">
    <location>
        <begin position="94"/>
        <end position="131"/>
    </location>
</feature>
<evidence type="ECO:0000313" key="2">
    <source>
        <dbReference type="EMBL" id="OVF09343.1"/>
    </source>
</evidence>
<evidence type="ECO:0000256" key="1">
    <source>
        <dbReference type="SAM" id="MobiDB-lite"/>
    </source>
</evidence>
<sequence length="412" mass="46148">MLQKKSANIQPQKSMFRATVDVSATFSHKSDIKPWLQSQVAAFQFAVAIERSDHVKIVFRCKSGSASCPFRLRANYSVRSGRWSLVSMCDLHDHRVGGPEVEDPRKSGTKWEQKRKGVKEHGRRNQKEQRRSGHPKKFAEASFVSERPDRGYSESAYEKTYGAERIYDRSADRNLERHSDDRSSSDRHLLSGNLLADRNLLSDRNSLGNLSERSVLTEKNFLSEKNLLSERSLLSERNPTERGVPDRQDTIRPDLDPSVDSVVRRTVSQFTQLVQRHIWQNQALPPDQKEAAVARVVAELVDEYLGDTRAPAATHTMPLSPLLNEDASAPQLPGLDGPSRGSGPLPPFTQLQKRLPLSPAPDGKTLNPVQLMKTADLREFKVDNLGSVSFASPQDRADLVGLANLSYSWASD</sequence>
<dbReference type="GO" id="GO:0045944">
    <property type="term" value="P:positive regulation of transcription by RNA polymerase II"/>
    <property type="evidence" value="ECO:0007669"/>
    <property type="project" value="InterPro"/>
</dbReference>
<feature type="compositionally biased region" description="Basic and acidic residues" evidence="1">
    <location>
        <begin position="238"/>
        <end position="255"/>
    </location>
</feature>
<feature type="region of interest" description="Disordered" evidence="1">
    <location>
        <begin position="312"/>
        <end position="367"/>
    </location>
</feature>
<gene>
    <name evidence="2" type="ORF">A9F13_05g01386</name>
</gene>
<comment type="caution">
    <text evidence="2">The sequence shown here is derived from an EMBL/GenBank/DDBJ whole genome shotgun (WGS) entry which is preliminary data.</text>
</comment>
<dbReference type="KEGG" id="clus:A9F13_05g01386"/>
<evidence type="ECO:0000313" key="3">
    <source>
        <dbReference type="Proteomes" id="UP000195602"/>
    </source>
</evidence>
<feature type="region of interest" description="Disordered" evidence="1">
    <location>
        <begin position="232"/>
        <end position="257"/>
    </location>
</feature>
<dbReference type="InterPro" id="IPR014842">
    <property type="entry name" value="AFT"/>
</dbReference>
<dbReference type="Pfam" id="PF08731">
    <property type="entry name" value="AFT"/>
    <property type="match status" value="2"/>
</dbReference>
<organism evidence="2 3">
    <name type="scientific">Clavispora lusitaniae</name>
    <name type="common">Candida lusitaniae</name>
    <dbReference type="NCBI Taxonomy" id="36911"/>
    <lineage>
        <taxon>Eukaryota</taxon>
        <taxon>Fungi</taxon>
        <taxon>Dikarya</taxon>
        <taxon>Ascomycota</taxon>
        <taxon>Saccharomycotina</taxon>
        <taxon>Pichiomycetes</taxon>
        <taxon>Metschnikowiaceae</taxon>
        <taxon>Clavispora</taxon>
    </lineage>
</organism>
<dbReference type="Proteomes" id="UP000195602">
    <property type="component" value="Unassembled WGS sequence"/>
</dbReference>
<protein>
    <recommendedName>
        <fullName evidence="4">Iron-regulated transcriptional activator</fullName>
    </recommendedName>
</protein>
<proteinExistence type="predicted"/>
<dbReference type="GO" id="GO:0000981">
    <property type="term" value="F:DNA-binding transcription factor activity, RNA polymerase II-specific"/>
    <property type="evidence" value="ECO:0007669"/>
    <property type="project" value="InterPro"/>
</dbReference>
<dbReference type="AlphaFoldDB" id="A0AA91Q294"/>
<name>A0AA91Q294_CLALS</name>
<accession>A0AA91Q294</accession>
<dbReference type="EMBL" id="LYUB02000005">
    <property type="protein sequence ID" value="OVF09343.1"/>
    <property type="molecule type" value="Genomic_DNA"/>
</dbReference>
<feature type="region of interest" description="Disordered" evidence="1">
    <location>
        <begin position="94"/>
        <end position="157"/>
    </location>
</feature>
<reference evidence="2 3" key="1">
    <citation type="submission" date="2017-04" db="EMBL/GenBank/DDBJ databases">
        <title>Draft genome of the yeast Clavispora lusitaniae type strain CBS 6936.</title>
        <authorList>
            <person name="Durrens P."/>
            <person name="Klopp C."/>
            <person name="Biteau N."/>
            <person name="Fitton-Ouhabi V."/>
            <person name="Dementhon K."/>
            <person name="Accoceberry I."/>
            <person name="Sherman D.J."/>
            <person name="Noel T."/>
        </authorList>
    </citation>
    <scope>NUCLEOTIDE SEQUENCE [LARGE SCALE GENOMIC DNA]</scope>
    <source>
        <strain evidence="2 3">CBS 6936</strain>
    </source>
</reference>
<dbReference type="GO" id="GO:0010106">
    <property type="term" value="P:cellular response to iron ion starvation"/>
    <property type="evidence" value="ECO:0007669"/>
    <property type="project" value="InterPro"/>
</dbReference>
<evidence type="ECO:0008006" key="4">
    <source>
        <dbReference type="Google" id="ProtNLM"/>
    </source>
</evidence>